<sequence length="67" mass="7585">MVTNNKMFYIIALIVLLIDIIIYSIYPVFNSAAQTVGGLTIFYFYQIVLLVVSSVMFVAVSLAFKKR</sequence>
<proteinExistence type="predicted"/>
<organism evidence="2 3">
    <name type="scientific">Stygiolobus caldivivus</name>
    <dbReference type="NCBI Taxonomy" id="2824673"/>
    <lineage>
        <taxon>Archaea</taxon>
        <taxon>Thermoproteota</taxon>
        <taxon>Thermoprotei</taxon>
        <taxon>Sulfolobales</taxon>
        <taxon>Sulfolobaceae</taxon>
        <taxon>Stygiolobus</taxon>
    </lineage>
</organism>
<accession>A0A8D5U474</accession>
<dbReference type="RefSeq" id="WP_225905750.1">
    <property type="nucleotide sequence ID" value="NZ_AP024597.1"/>
</dbReference>
<keyword evidence="1" id="KW-0812">Transmembrane</keyword>
<evidence type="ECO:0000313" key="2">
    <source>
        <dbReference type="EMBL" id="BCU68958.1"/>
    </source>
</evidence>
<dbReference type="AlphaFoldDB" id="A0A8D5U474"/>
<feature type="transmembrane region" description="Helical" evidence="1">
    <location>
        <begin position="7"/>
        <end position="29"/>
    </location>
</feature>
<keyword evidence="1" id="KW-1133">Transmembrane helix</keyword>
<evidence type="ECO:0000256" key="1">
    <source>
        <dbReference type="SAM" id="Phobius"/>
    </source>
</evidence>
<gene>
    <name evidence="2" type="ORF">KN1_02550</name>
</gene>
<keyword evidence="3" id="KW-1185">Reference proteome</keyword>
<dbReference type="KEGG" id="csty:KN1_02550"/>
<keyword evidence="1" id="KW-0472">Membrane</keyword>
<dbReference type="GeneID" id="66162007"/>
<dbReference type="EMBL" id="AP024597">
    <property type="protein sequence ID" value="BCU68958.1"/>
    <property type="molecule type" value="Genomic_DNA"/>
</dbReference>
<evidence type="ECO:0000313" key="3">
    <source>
        <dbReference type="Proteomes" id="UP000825123"/>
    </source>
</evidence>
<feature type="transmembrane region" description="Helical" evidence="1">
    <location>
        <begin position="41"/>
        <end position="64"/>
    </location>
</feature>
<name>A0A8D5U474_9CREN</name>
<protein>
    <submittedName>
        <fullName evidence="2">Uncharacterized protein</fullName>
    </submittedName>
</protein>
<reference evidence="2 3" key="1">
    <citation type="submission" date="2021-04" db="EMBL/GenBank/DDBJ databases">
        <title>Complete genome sequence of Stygiolobus sp. KN-1.</title>
        <authorList>
            <person name="Nakamura K."/>
            <person name="Sakai H."/>
            <person name="Kurosawa N."/>
        </authorList>
    </citation>
    <scope>NUCLEOTIDE SEQUENCE [LARGE SCALE GENOMIC DNA]</scope>
    <source>
        <strain evidence="2 3">KN-1</strain>
    </source>
</reference>
<dbReference type="Proteomes" id="UP000825123">
    <property type="component" value="Chromosome"/>
</dbReference>